<dbReference type="RefSeq" id="WP_250199618.1">
    <property type="nucleotide sequence ID" value="NZ_CP097636.1"/>
</dbReference>
<accession>A0ABY4SDM4</accession>
<reference evidence="1" key="1">
    <citation type="submission" date="2022-05" db="EMBL/GenBank/DDBJ databases">
        <title>An RpoN-dependent PEP-CTERM gene is involved in floc formation of an Aquincola tertiaricarbonis strain.</title>
        <authorList>
            <person name="Qiu D."/>
            <person name="Xia M."/>
        </authorList>
    </citation>
    <scope>NUCLEOTIDE SEQUENCE</scope>
    <source>
        <strain evidence="1">RN12</strain>
    </source>
</reference>
<dbReference type="Proteomes" id="UP001056201">
    <property type="component" value="Chromosome 2"/>
</dbReference>
<evidence type="ECO:0000313" key="2">
    <source>
        <dbReference type="Proteomes" id="UP001056201"/>
    </source>
</evidence>
<keyword evidence="2" id="KW-1185">Reference proteome</keyword>
<sequence length="263" mass="28722">MDEFKSLHYEGDHGKLVCEAGNLCSVADLVRAEMHFNRTPLRPAVRSVLDKLEGQSAVRVYVTQPRDYAVLVPATIEDEDRRGVSASGRASTARSVTRASLLERVRRHWLRDDMTEDGLHFRSEIWGGQLAMLIDDASDLGLLECMLAADGSAAACPAESSGALSNCQPLGGAWPHQQGAAWTHAERDAMFKMRHLEGLSDQQIADTAGCTRQLVAQQIGAKHDWKRKDWEGGARGWAPTPALLAECKLEPQPLQAVSKALSA</sequence>
<evidence type="ECO:0000313" key="1">
    <source>
        <dbReference type="EMBL" id="URI11423.1"/>
    </source>
</evidence>
<organism evidence="1 2">
    <name type="scientific">Aquincola tertiaricarbonis</name>
    <dbReference type="NCBI Taxonomy" id="391953"/>
    <lineage>
        <taxon>Bacteria</taxon>
        <taxon>Pseudomonadati</taxon>
        <taxon>Pseudomonadota</taxon>
        <taxon>Betaproteobacteria</taxon>
        <taxon>Burkholderiales</taxon>
        <taxon>Sphaerotilaceae</taxon>
        <taxon>Aquincola</taxon>
    </lineage>
</organism>
<proteinExistence type="predicted"/>
<dbReference type="EMBL" id="CP097636">
    <property type="protein sequence ID" value="URI11423.1"/>
    <property type="molecule type" value="Genomic_DNA"/>
</dbReference>
<protein>
    <submittedName>
        <fullName evidence="1">Uncharacterized protein</fullName>
    </submittedName>
</protein>
<gene>
    <name evidence="1" type="ORF">MW290_20995</name>
</gene>
<name>A0ABY4SDM4_AQUTE</name>